<dbReference type="GO" id="GO:0004519">
    <property type="term" value="F:endonuclease activity"/>
    <property type="evidence" value="ECO:0007669"/>
    <property type="project" value="UniProtKB-KW"/>
</dbReference>
<reference evidence="3" key="2">
    <citation type="submission" date="2023-07" db="EMBL/GenBank/DDBJ databases">
        <authorList>
            <person name="Shen H."/>
        </authorList>
    </citation>
    <scope>NUCLEOTIDE SEQUENCE</scope>
    <source>
        <strain evidence="3">TNR-22</strain>
    </source>
</reference>
<evidence type="ECO:0000259" key="2">
    <source>
        <dbReference type="Pfam" id="PF03372"/>
    </source>
</evidence>
<feature type="region of interest" description="Disordered" evidence="1">
    <location>
        <begin position="1"/>
        <end position="21"/>
    </location>
</feature>
<reference evidence="3" key="1">
    <citation type="journal article" date="2015" name="Int. J. Syst. Evol. Microbiol.">
        <title>Rhizobium alvei sp. nov., isolated from a freshwater river.</title>
        <authorList>
            <person name="Sheu S.Y."/>
            <person name="Huang H.W."/>
            <person name="Young C.C."/>
            <person name="Chen W.M."/>
        </authorList>
    </citation>
    <scope>NUCLEOTIDE SEQUENCE</scope>
    <source>
        <strain evidence="3">TNR-22</strain>
    </source>
</reference>
<feature type="domain" description="Endonuclease/exonuclease/phosphatase" evidence="2">
    <location>
        <begin position="76"/>
        <end position="319"/>
    </location>
</feature>
<keyword evidence="3" id="KW-0378">Hydrolase</keyword>
<sequence length="332" mass="36659">MLTTTTNRLPAPPADLRSRLDAKDKTIEAHDALMASLPAMSLVETDGSSSKSAALSFPITVSAWNLERCLFVEASARRIAETRSDVVLLSEMDCGMARTGQRHTSAELARELDMTYSYGVEFIELGLGSPIERDLCTDSFNALGFHGNALLAKANLHAPFMIRLEGERLWRNHDPNQPRIGERCAVGATIESEDGPILFVSVHLESAVTAPYREWQVKALLDVIDAHFPALPVLIGGDMNTGNRMEGDFEAEGLFPVAFERGYRRHGGDMTRMTTRASLISRFPERAMKLDWFLSRDLDIDRSSIVAAVDEQGRPLSDHELITCRIAGITGR</sequence>
<organism evidence="3 4">
    <name type="scientific">Rhizobium alvei</name>
    <dbReference type="NCBI Taxonomy" id="1132659"/>
    <lineage>
        <taxon>Bacteria</taxon>
        <taxon>Pseudomonadati</taxon>
        <taxon>Pseudomonadota</taxon>
        <taxon>Alphaproteobacteria</taxon>
        <taxon>Hyphomicrobiales</taxon>
        <taxon>Rhizobiaceae</taxon>
        <taxon>Rhizobium/Agrobacterium group</taxon>
        <taxon>Rhizobium</taxon>
    </lineage>
</organism>
<keyword evidence="4" id="KW-1185">Reference proteome</keyword>
<dbReference type="InterPro" id="IPR036691">
    <property type="entry name" value="Endo/exonu/phosph_ase_sf"/>
</dbReference>
<evidence type="ECO:0000256" key="1">
    <source>
        <dbReference type="SAM" id="MobiDB-lite"/>
    </source>
</evidence>
<keyword evidence="3" id="KW-0540">Nuclease</keyword>
<dbReference type="Gene3D" id="3.60.10.10">
    <property type="entry name" value="Endonuclease/exonuclease/phosphatase"/>
    <property type="match status" value="1"/>
</dbReference>
<dbReference type="EMBL" id="JAUOZU010000012">
    <property type="protein sequence ID" value="MDO6965609.1"/>
    <property type="molecule type" value="Genomic_DNA"/>
</dbReference>
<dbReference type="InterPro" id="IPR005135">
    <property type="entry name" value="Endo/exonuclease/phosphatase"/>
</dbReference>
<gene>
    <name evidence="3" type="ORF">Q4481_16715</name>
</gene>
<dbReference type="Proteomes" id="UP001174932">
    <property type="component" value="Unassembled WGS sequence"/>
</dbReference>
<dbReference type="Pfam" id="PF03372">
    <property type="entry name" value="Exo_endo_phos"/>
    <property type="match status" value="1"/>
</dbReference>
<name>A0ABT8YPQ4_9HYPH</name>
<dbReference type="SUPFAM" id="SSF56219">
    <property type="entry name" value="DNase I-like"/>
    <property type="match status" value="1"/>
</dbReference>
<proteinExistence type="predicted"/>
<dbReference type="RefSeq" id="WP_304377542.1">
    <property type="nucleotide sequence ID" value="NZ_JAUOZU010000012.1"/>
</dbReference>
<comment type="caution">
    <text evidence="3">The sequence shown here is derived from an EMBL/GenBank/DDBJ whole genome shotgun (WGS) entry which is preliminary data.</text>
</comment>
<evidence type="ECO:0000313" key="4">
    <source>
        <dbReference type="Proteomes" id="UP001174932"/>
    </source>
</evidence>
<protein>
    <submittedName>
        <fullName evidence="3">Endonuclease</fullName>
    </submittedName>
</protein>
<accession>A0ABT8YPQ4</accession>
<evidence type="ECO:0000313" key="3">
    <source>
        <dbReference type="EMBL" id="MDO6965609.1"/>
    </source>
</evidence>
<keyword evidence="3" id="KW-0255">Endonuclease</keyword>